<protein>
    <submittedName>
        <fullName evidence="1">V-type proton ATPase subunit E</fullName>
    </submittedName>
</protein>
<proteinExistence type="predicted"/>
<dbReference type="WBParaSite" id="MCU_011344-RA">
    <property type="protein sequence ID" value="MCU_011344-RA"/>
    <property type="gene ID" value="MCU_011344"/>
</dbReference>
<name>A0A5K3FU63_MESCO</name>
<dbReference type="AlphaFoldDB" id="A0A5K3FU63"/>
<evidence type="ECO:0000313" key="1">
    <source>
        <dbReference type="WBParaSite" id="MCU_011344-RA"/>
    </source>
</evidence>
<accession>A0A5K3FU63</accession>
<reference evidence="1" key="1">
    <citation type="submission" date="2019-11" db="UniProtKB">
        <authorList>
            <consortium name="WormBaseParasite"/>
        </authorList>
    </citation>
    <scope>IDENTIFICATION</scope>
</reference>
<sequence length="149" mass="16510">MDAGLTGKVETSSQRTITLESLLDAQAPKGSFQEHGCNRKASETDVFVLHPVPVSKQPRGQMSRVKEACLELVAILLQQDVNGFFHFVPKRAKKGECPTALCLRGLERLIHTNSIKTLKDLRDRVDELFQSYQRVNVPLGPPSLDGNEA</sequence>
<organism evidence="1">
    <name type="scientific">Mesocestoides corti</name>
    <name type="common">Flatworm</name>
    <dbReference type="NCBI Taxonomy" id="53468"/>
    <lineage>
        <taxon>Eukaryota</taxon>
        <taxon>Metazoa</taxon>
        <taxon>Spiralia</taxon>
        <taxon>Lophotrochozoa</taxon>
        <taxon>Platyhelminthes</taxon>
        <taxon>Cestoda</taxon>
        <taxon>Eucestoda</taxon>
        <taxon>Cyclophyllidea</taxon>
        <taxon>Mesocestoididae</taxon>
        <taxon>Mesocestoides</taxon>
    </lineage>
</organism>